<evidence type="ECO:0000259" key="4">
    <source>
        <dbReference type="PROSITE" id="PS01124"/>
    </source>
</evidence>
<dbReference type="Pfam" id="PF06445">
    <property type="entry name" value="GyrI-like"/>
    <property type="match status" value="1"/>
</dbReference>
<evidence type="ECO:0000256" key="2">
    <source>
        <dbReference type="ARBA" id="ARBA00023125"/>
    </source>
</evidence>
<dbReference type="InterPro" id="IPR018060">
    <property type="entry name" value="HTH_AraC"/>
</dbReference>
<dbReference type="PANTHER" id="PTHR47504">
    <property type="entry name" value="RIGHT ORIGIN-BINDING PROTEIN"/>
    <property type="match status" value="1"/>
</dbReference>
<dbReference type="Gene3D" id="3.20.80.10">
    <property type="entry name" value="Regulatory factor, effector binding domain"/>
    <property type="match status" value="1"/>
</dbReference>
<evidence type="ECO:0000256" key="1">
    <source>
        <dbReference type="ARBA" id="ARBA00023015"/>
    </source>
</evidence>
<dbReference type="PROSITE" id="PS01124">
    <property type="entry name" value="HTH_ARAC_FAMILY_2"/>
    <property type="match status" value="1"/>
</dbReference>
<dbReference type="InterPro" id="IPR010499">
    <property type="entry name" value="AraC_E-bd"/>
</dbReference>
<keyword evidence="6" id="KW-1185">Reference proteome</keyword>
<dbReference type="Gene3D" id="1.10.10.60">
    <property type="entry name" value="Homeodomain-like"/>
    <property type="match status" value="2"/>
</dbReference>
<evidence type="ECO:0000256" key="3">
    <source>
        <dbReference type="ARBA" id="ARBA00023163"/>
    </source>
</evidence>
<dbReference type="InterPro" id="IPR029442">
    <property type="entry name" value="GyrI-like"/>
</dbReference>
<dbReference type="PANTHER" id="PTHR47504:SF5">
    <property type="entry name" value="RIGHT ORIGIN-BINDING PROTEIN"/>
    <property type="match status" value="1"/>
</dbReference>
<sequence length="292" mass="33283">MHQRAVINQLLVWIEQNLEQTLSLDEIAAKAGYSKWHLQRMFKRQTGHVLGTYVRRRRLSAAARELRLTGTSVAIIADKYQFDSQQTFTRGFRQQFGLPPAAYRRSAEWPGYGMQPPLRLCAPPLPAADFVELPAMRLVGRTQRRTLTLNELSRRKKELRQSAWNALRCPLSGPPAVAYGLARLDVDSRQQDRQCMAYTVALDDEQTAGEVVRIEPGEYVSFVYQGQAEDFQSFIARVYDSVMPALNVVRRPGSDIERFYPAQGGFYHQAGAAIHCEYLIPIRRLPAQATRR</sequence>
<dbReference type="SMART" id="SM00871">
    <property type="entry name" value="AraC_E_bind"/>
    <property type="match status" value="1"/>
</dbReference>
<dbReference type="Pfam" id="PF12833">
    <property type="entry name" value="HTH_18"/>
    <property type="match status" value="1"/>
</dbReference>
<dbReference type="InterPro" id="IPR018062">
    <property type="entry name" value="HTH_AraC-typ_CS"/>
</dbReference>
<dbReference type="InterPro" id="IPR050959">
    <property type="entry name" value="MarA-like"/>
</dbReference>
<gene>
    <name evidence="5" type="ORF">FO014_07170</name>
</gene>
<dbReference type="SUPFAM" id="SSF46689">
    <property type="entry name" value="Homeodomain-like"/>
    <property type="match status" value="2"/>
</dbReference>
<dbReference type="SMART" id="SM00342">
    <property type="entry name" value="HTH_ARAC"/>
    <property type="match status" value="1"/>
</dbReference>
<keyword evidence="2" id="KW-0238">DNA-binding</keyword>
<dbReference type="PROSITE" id="PS00041">
    <property type="entry name" value="HTH_ARAC_FAMILY_1"/>
    <property type="match status" value="1"/>
</dbReference>
<dbReference type="RefSeq" id="WP_160028571.1">
    <property type="nucleotide sequence ID" value="NZ_CP041764.1"/>
</dbReference>
<dbReference type="EMBL" id="CP041764">
    <property type="protein sequence ID" value="QHA86755.1"/>
    <property type="molecule type" value="Genomic_DNA"/>
</dbReference>
<proteinExistence type="predicted"/>
<dbReference type="Proteomes" id="UP000430368">
    <property type="component" value="Chromosome"/>
</dbReference>
<keyword evidence="3" id="KW-0804">Transcription</keyword>
<feature type="domain" description="HTH araC/xylS-type" evidence="4">
    <location>
        <begin position="8"/>
        <end position="106"/>
    </location>
</feature>
<dbReference type="SUPFAM" id="SSF55136">
    <property type="entry name" value="Probable bacterial effector-binding domain"/>
    <property type="match status" value="1"/>
</dbReference>
<name>A0ABX6GKG9_9GAMM</name>
<protein>
    <submittedName>
        <fullName evidence="5">Helix-turn-helix domain-containing protein</fullName>
    </submittedName>
</protein>
<evidence type="ECO:0000313" key="5">
    <source>
        <dbReference type="EMBL" id="QHA86755.1"/>
    </source>
</evidence>
<keyword evidence="1" id="KW-0805">Transcription regulation</keyword>
<accession>A0ABX6GKG9</accession>
<dbReference type="InterPro" id="IPR009057">
    <property type="entry name" value="Homeodomain-like_sf"/>
</dbReference>
<evidence type="ECO:0000313" key="6">
    <source>
        <dbReference type="Proteomes" id="UP000430368"/>
    </source>
</evidence>
<reference evidence="5 6" key="1">
    <citation type="submission" date="2019-07" db="EMBL/GenBank/DDBJ databases">
        <title>Serratia dokdonensis sp. nov., an elicitor of systemic resistance in Nicotiana Tabacum.</title>
        <authorList>
            <person name="Son J.-S."/>
            <person name="Hwang Y.-J."/>
            <person name="Lee S.-Y."/>
            <person name="Ghim S.-Y."/>
        </authorList>
    </citation>
    <scope>NUCLEOTIDE SEQUENCE [LARGE SCALE GENOMIC DNA]</scope>
    <source>
        <strain evidence="5 6">KUDC3025</strain>
    </source>
</reference>
<dbReference type="InterPro" id="IPR011256">
    <property type="entry name" value="Reg_factor_effector_dom_sf"/>
</dbReference>
<organism evidence="5 6">
    <name type="scientific">Serratia rhizosphaerae</name>
    <dbReference type="NCBI Taxonomy" id="2597702"/>
    <lineage>
        <taxon>Bacteria</taxon>
        <taxon>Pseudomonadati</taxon>
        <taxon>Pseudomonadota</taxon>
        <taxon>Gammaproteobacteria</taxon>
        <taxon>Enterobacterales</taxon>
        <taxon>Yersiniaceae</taxon>
        <taxon>Serratia</taxon>
    </lineage>
</organism>